<proteinExistence type="predicted"/>
<evidence type="ECO:0000313" key="2">
    <source>
        <dbReference type="Proteomes" id="UP000297195"/>
    </source>
</evidence>
<name>A0A4D6DWQ1_9CAUD</name>
<reference evidence="1 2" key="1">
    <citation type="submission" date="2019-03" db="EMBL/GenBank/DDBJ databases">
        <authorList>
            <person name="Kim S.G."/>
            <person name="Park S.C."/>
        </authorList>
    </citation>
    <scope>NUCLEOTIDE SEQUENCE [LARGE SCALE GENOMIC DNA]</scope>
</reference>
<accession>A0A4D6DWQ1</accession>
<keyword evidence="2" id="KW-1185">Reference proteome</keyword>
<protein>
    <submittedName>
        <fullName evidence="1">Uncharacterized protein</fullName>
    </submittedName>
</protein>
<gene>
    <name evidence="1" type="ORF">pETSU_182</name>
</gene>
<dbReference type="Proteomes" id="UP000297195">
    <property type="component" value="Segment"/>
</dbReference>
<evidence type="ECO:0000313" key="1">
    <source>
        <dbReference type="EMBL" id="QBZ70763.1"/>
    </source>
</evidence>
<dbReference type="EMBL" id="MK689364">
    <property type="protein sequence ID" value="QBZ70763.1"/>
    <property type="molecule type" value="Genomic_DNA"/>
</dbReference>
<sequence length="347" mass="38435">MEFEHIGGMESLHTDFDMAYNLSAGLGAIATAGHGATVEGYEASYAMTVFTLNDIDFAGQEGFLDSVKRGARKVYEWIKDLIKTIRGWFTGSSKAKYEEAKKEITGADIALVNQVKKLKDRGIDAHIEYNKDSAEYRIIKKISAEDKAKINEEINKVEIEGVNSPKDIFAKIESEIITDISTKVGNRLKTLNSKVDEIRRIDPDGTTLESLGLDGRWNFITDAARLSDHKWLVNGNGLFTKKIENLVYASDEAQSELAKATVALDKMNEAGKGHDDKAQQLSRAVAVVRLLTDIAGIWRDTVISINSQTQKAMKDMTDGIVKEALRKAKSSTDEATTAYINEMMKNL</sequence>
<organism evidence="1 2">
    <name type="scientific">Edwardsiella phage pEt-SU</name>
    <dbReference type="NCBI Taxonomy" id="2562142"/>
    <lineage>
        <taxon>Viruses</taxon>
        <taxon>Duplodnaviria</taxon>
        <taxon>Heunggongvirae</taxon>
        <taxon>Uroviricota</taxon>
        <taxon>Caudoviricetes</taxon>
        <taxon>Chimalliviridae</taxon>
        <taxon>Petsuvirus</taxon>
        <taxon>Petsuvirus pEtSU</taxon>
    </lineage>
</organism>